<dbReference type="SUPFAM" id="SSF50685">
    <property type="entry name" value="Barwin-like endoglucanases"/>
    <property type="match status" value="1"/>
</dbReference>
<feature type="chain" id="PRO_5013407222" description="Probable endolytic peptidoglycan transglycosylase RlpA" evidence="4">
    <location>
        <begin position="28"/>
        <end position="256"/>
    </location>
</feature>
<dbReference type="NCBIfam" id="TIGR00413">
    <property type="entry name" value="rlpA"/>
    <property type="match status" value="1"/>
</dbReference>
<keyword evidence="8" id="KW-1185">Reference proteome</keyword>
<dbReference type="InterPro" id="IPR009009">
    <property type="entry name" value="RlpA-like_DPBB"/>
</dbReference>
<dbReference type="Pfam" id="PF05036">
    <property type="entry name" value="SPOR"/>
    <property type="match status" value="1"/>
</dbReference>
<dbReference type="AlphaFoldDB" id="A0A1W1HJS8"/>
<comment type="function">
    <text evidence="4">Lytic transglycosylase with a strong preference for naked glycan strands that lack stem peptides.</text>
</comment>
<evidence type="ECO:0000313" key="7">
    <source>
        <dbReference type="EMBL" id="SLM32632.1"/>
    </source>
</evidence>
<gene>
    <name evidence="4 7" type="primary">rlpA</name>
    <name evidence="7" type="ORF">MTBBW1_790030</name>
</gene>
<feature type="signal peptide" evidence="4">
    <location>
        <begin position="1"/>
        <end position="27"/>
    </location>
</feature>
<dbReference type="GO" id="GO:0042834">
    <property type="term" value="F:peptidoglycan binding"/>
    <property type="evidence" value="ECO:0007669"/>
    <property type="project" value="InterPro"/>
</dbReference>
<organism evidence="7 8">
    <name type="scientific">Desulfamplus magnetovallimortis</name>
    <dbReference type="NCBI Taxonomy" id="1246637"/>
    <lineage>
        <taxon>Bacteria</taxon>
        <taxon>Pseudomonadati</taxon>
        <taxon>Thermodesulfobacteriota</taxon>
        <taxon>Desulfobacteria</taxon>
        <taxon>Desulfobacterales</taxon>
        <taxon>Desulfobacteraceae</taxon>
        <taxon>Desulfamplus</taxon>
    </lineage>
</organism>
<dbReference type="Proteomes" id="UP000191931">
    <property type="component" value="Unassembled WGS sequence"/>
</dbReference>
<keyword evidence="1 4" id="KW-0732">Signal</keyword>
<evidence type="ECO:0000256" key="2">
    <source>
        <dbReference type="ARBA" id="ARBA00023239"/>
    </source>
</evidence>
<dbReference type="EC" id="4.2.2.-" evidence="4"/>
<comment type="similarity">
    <text evidence="4 5">Belongs to the RlpA family.</text>
</comment>
<dbReference type="InterPro" id="IPR036680">
    <property type="entry name" value="SPOR-like_sf"/>
</dbReference>
<dbReference type="InterPro" id="IPR036908">
    <property type="entry name" value="RlpA-like_sf"/>
</dbReference>
<dbReference type="STRING" id="1246637.MTBBW1_790030"/>
<dbReference type="EMBL" id="FWEV01000324">
    <property type="protein sequence ID" value="SLM32632.1"/>
    <property type="molecule type" value="Genomic_DNA"/>
</dbReference>
<dbReference type="RefSeq" id="WP_087881746.1">
    <property type="nucleotide sequence ID" value="NZ_LT828543.1"/>
</dbReference>
<accession>A0A1W1HJS8</accession>
<keyword evidence="2 4" id="KW-0456">Lyase</keyword>
<dbReference type="PANTHER" id="PTHR34183">
    <property type="entry name" value="ENDOLYTIC PEPTIDOGLYCAN TRANSGLYCOSYLASE RLPA"/>
    <property type="match status" value="1"/>
</dbReference>
<dbReference type="GO" id="GO:0008932">
    <property type="term" value="F:lytic endotransglycosylase activity"/>
    <property type="evidence" value="ECO:0007669"/>
    <property type="project" value="UniProtKB-UniRule"/>
</dbReference>
<dbReference type="InterPro" id="IPR034718">
    <property type="entry name" value="RlpA"/>
</dbReference>
<feature type="domain" description="SPOR" evidence="6">
    <location>
        <begin position="178"/>
        <end position="256"/>
    </location>
</feature>
<dbReference type="PROSITE" id="PS51724">
    <property type="entry name" value="SPOR"/>
    <property type="match status" value="1"/>
</dbReference>
<dbReference type="GO" id="GO:0071555">
    <property type="term" value="P:cell wall organization"/>
    <property type="evidence" value="ECO:0007669"/>
    <property type="project" value="UniProtKB-KW"/>
</dbReference>
<evidence type="ECO:0000259" key="6">
    <source>
        <dbReference type="PROSITE" id="PS51724"/>
    </source>
</evidence>
<sequence length="256" mass="28400" precursor="true">MTLYSTVQKAKLIISAGMILLIASCAATPSPEPDNGKSSSRAPATSKPYTVLGKRYHPLKSARGFSQKGLASWYGKKFHGRRTSNGEVYDMYKVSAAHKTLPMDTWVRVHNLDNGKRLDVRINDRGPFVRGRIIDLSYKAAQLLGVAKPGTARVKIEALGKASVASGGSHEVAYTPIDYWKGNFTVQVGAFTVKSNAENQRTKYSRYGNAHITEFRDDTNLFYRVRVGKFDNLNDAEEFRKRMLRAGEANAFTVAE</sequence>
<dbReference type="OrthoDB" id="9779128at2"/>
<dbReference type="CDD" id="cd22268">
    <property type="entry name" value="DPBB_RlpA-like"/>
    <property type="match status" value="1"/>
</dbReference>
<dbReference type="GO" id="GO:0000270">
    <property type="term" value="P:peptidoglycan metabolic process"/>
    <property type="evidence" value="ECO:0007669"/>
    <property type="project" value="UniProtKB-UniRule"/>
</dbReference>
<dbReference type="InterPro" id="IPR007730">
    <property type="entry name" value="SPOR-like_dom"/>
</dbReference>
<evidence type="ECO:0000313" key="8">
    <source>
        <dbReference type="Proteomes" id="UP000191931"/>
    </source>
</evidence>
<dbReference type="InterPro" id="IPR012997">
    <property type="entry name" value="RplA"/>
</dbReference>
<reference evidence="7 8" key="1">
    <citation type="submission" date="2017-03" db="EMBL/GenBank/DDBJ databases">
        <authorList>
            <person name="Afonso C.L."/>
            <person name="Miller P.J."/>
            <person name="Scott M.A."/>
            <person name="Spackman E."/>
            <person name="Goraichik I."/>
            <person name="Dimitrov K.M."/>
            <person name="Suarez D.L."/>
            <person name="Swayne D.E."/>
        </authorList>
    </citation>
    <scope>NUCLEOTIDE SEQUENCE [LARGE SCALE GENOMIC DNA]</scope>
    <source>
        <strain evidence="7">PRJEB14757</strain>
    </source>
</reference>
<dbReference type="Gene3D" id="2.40.40.10">
    <property type="entry name" value="RlpA-like domain"/>
    <property type="match status" value="1"/>
</dbReference>
<dbReference type="Pfam" id="PF03330">
    <property type="entry name" value="DPBB_1"/>
    <property type="match status" value="1"/>
</dbReference>
<proteinExistence type="inferred from homology"/>
<name>A0A1W1HJS8_9BACT</name>
<dbReference type="Gene3D" id="3.30.70.1070">
    <property type="entry name" value="Sporulation related repeat"/>
    <property type="match status" value="1"/>
</dbReference>
<evidence type="ECO:0000256" key="3">
    <source>
        <dbReference type="ARBA" id="ARBA00023316"/>
    </source>
</evidence>
<evidence type="ECO:0000256" key="5">
    <source>
        <dbReference type="RuleBase" id="RU003495"/>
    </source>
</evidence>
<dbReference type="HAMAP" id="MF_02071">
    <property type="entry name" value="RlpA"/>
    <property type="match status" value="1"/>
</dbReference>
<keyword evidence="3 4" id="KW-0961">Cell wall biogenesis/degradation</keyword>
<keyword evidence="7" id="KW-0449">Lipoprotein</keyword>
<dbReference type="PANTHER" id="PTHR34183:SF1">
    <property type="entry name" value="ENDOLYTIC PEPTIDOGLYCAN TRANSGLYCOSYLASE RLPA"/>
    <property type="match status" value="1"/>
</dbReference>
<evidence type="ECO:0000256" key="1">
    <source>
        <dbReference type="ARBA" id="ARBA00022729"/>
    </source>
</evidence>
<protein>
    <recommendedName>
        <fullName evidence="4">Probable endolytic peptidoglycan transglycosylase RlpA</fullName>
        <ecNumber evidence="4">4.2.2.-</ecNumber>
    </recommendedName>
</protein>
<dbReference type="SUPFAM" id="SSF110997">
    <property type="entry name" value="Sporulation related repeat"/>
    <property type="match status" value="1"/>
</dbReference>
<evidence type="ECO:0000256" key="4">
    <source>
        <dbReference type="HAMAP-Rule" id="MF_02071"/>
    </source>
</evidence>